<dbReference type="AlphaFoldDB" id="A0A1H1QA86"/>
<accession>A0A1H1QA86</accession>
<reference evidence="1" key="1">
    <citation type="submission" date="2016-10" db="EMBL/GenBank/DDBJ databases">
        <authorList>
            <person name="de Groot N.N."/>
        </authorList>
    </citation>
    <scope>NUCLEOTIDE SEQUENCE [LARGE SCALE GENOMIC DNA]</scope>
    <source>
        <strain evidence="1">NRRL B-51270</strain>
    </source>
</reference>
<dbReference type="STRING" id="487184.SAMN05216421_1088"/>
<dbReference type="OrthoDB" id="5675790at2"/>
<dbReference type="InterPro" id="IPR009731">
    <property type="entry name" value="P-like"/>
</dbReference>
<organism evidence="1 2">
    <name type="scientific">Halopseudomonas xinjiangensis</name>
    <dbReference type="NCBI Taxonomy" id="487184"/>
    <lineage>
        <taxon>Bacteria</taxon>
        <taxon>Pseudomonadati</taxon>
        <taxon>Pseudomonadota</taxon>
        <taxon>Gammaproteobacteria</taxon>
        <taxon>Pseudomonadales</taxon>
        <taxon>Pseudomonadaceae</taxon>
        <taxon>Halopseudomonas</taxon>
    </lineage>
</organism>
<name>A0A1H1QA86_9GAMM</name>
<sequence length="228" mass="25311">MKSVNALLPANGQLPVMPAQTTAPIRAVDLPPEVKRQTEQLINRMFEEMRTIFTAWKQAWPTQALYLVAKATWTQTMLEEGITDWAQVERALRAWRAEGVEFVPSPGKFFARCWPTPEELGAPGTEAAYWEAQRNSHPSMAGHERWSHRAVFHAANACSRHSLLTLPADVSRLKFEKAYQAVIQRIARGEDLPEPAPLLPADVKRKGDPGKAREALAALRAAVSGVAV</sequence>
<protein>
    <submittedName>
        <fullName evidence="1">Phage replication protein P</fullName>
    </submittedName>
</protein>
<dbReference type="EMBL" id="LT629736">
    <property type="protein sequence ID" value="SDS20197.1"/>
    <property type="molecule type" value="Genomic_DNA"/>
</dbReference>
<evidence type="ECO:0000313" key="2">
    <source>
        <dbReference type="Proteomes" id="UP000243207"/>
    </source>
</evidence>
<dbReference type="Proteomes" id="UP000243207">
    <property type="component" value="Chromosome I"/>
</dbReference>
<gene>
    <name evidence="1" type="ORF">SAMN05216421_1088</name>
</gene>
<keyword evidence="2" id="KW-1185">Reference proteome</keyword>
<dbReference type="Pfam" id="PF06992">
    <property type="entry name" value="Phage_lambda_P"/>
    <property type="match status" value="1"/>
</dbReference>
<proteinExistence type="predicted"/>
<dbReference type="RefSeq" id="WP_093392196.1">
    <property type="nucleotide sequence ID" value="NZ_LT629736.1"/>
</dbReference>
<dbReference type="GO" id="GO:0006270">
    <property type="term" value="P:DNA replication initiation"/>
    <property type="evidence" value="ECO:0007669"/>
    <property type="project" value="InterPro"/>
</dbReference>
<evidence type="ECO:0000313" key="1">
    <source>
        <dbReference type="EMBL" id="SDS20197.1"/>
    </source>
</evidence>